<reference evidence="1 2" key="1">
    <citation type="submission" date="2023-10" db="EMBL/GenBank/DDBJ databases">
        <title>Sphingomonas sp. HF-S4 16S ribosomal RNA gene Genome sequencing and assembly.</title>
        <authorList>
            <person name="Lee H."/>
        </authorList>
    </citation>
    <scope>NUCLEOTIDE SEQUENCE [LARGE SCALE GENOMIC DNA]</scope>
    <source>
        <strain evidence="1 2">HF-S4</strain>
    </source>
</reference>
<dbReference type="SUPFAM" id="SSF140736">
    <property type="entry name" value="Rv1873-like"/>
    <property type="match status" value="1"/>
</dbReference>
<dbReference type="PIRSF" id="PIRSF008546">
    <property type="entry name" value="UCP008546"/>
    <property type="match status" value="1"/>
</dbReference>
<dbReference type="RefSeq" id="WP_317228371.1">
    <property type="nucleotide sequence ID" value="NZ_JAWJEJ010000002.1"/>
</dbReference>
<dbReference type="Pfam" id="PF08837">
    <property type="entry name" value="DUF1810"/>
    <property type="match status" value="1"/>
</dbReference>
<dbReference type="InterPro" id="IPR036287">
    <property type="entry name" value="Rv1873-like_sf"/>
</dbReference>
<keyword evidence="2" id="KW-1185">Reference proteome</keyword>
<protein>
    <submittedName>
        <fullName evidence="1">DUF1810 domain-containing protein</fullName>
    </submittedName>
</protein>
<proteinExistence type="predicted"/>
<dbReference type="Gene3D" id="1.25.40.380">
    <property type="entry name" value="Protein of unknown function DUF1810"/>
    <property type="match status" value="1"/>
</dbReference>
<accession>A0ABU3YDH3</accession>
<dbReference type="Proteomes" id="UP001273531">
    <property type="component" value="Unassembled WGS sequence"/>
</dbReference>
<evidence type="ECO:0000313" key="1">
    <source>
        <dbReference type="EMBL" id="MDV3459217.1"/>
    </source>
</evidence>
<dbReference type="InterPro" id="IPR014937">
    <property type="entry name" value="DUF1810"/>
</dbReference>
<name>A0ABU3YDH3_9SPHN</name>
<comment type="caution">
    <text evidence="1">The sequence shown here is derived from an EMBL/GenBank/DDBJ whole genome shotgun (WGS) entry which is preliminary data.</text>
</comment>
<gene>
    <name evidence="1" type="ORF">RZN05_19630</name>
</gene>
<sequence length="145" mass="16151">MSSADADDPFDLNRFVQAQQASYDQALAEMRRGAKRTHWMWFIFPQIVGLGSSPTAQRYAIRSIDEARAYLAHPLLGTRYEECVAALQDLTDTTAERVFGSIDAIKLRSSLTLFSAAADRPIIKAALVRWFGSPDQATLQILDTL</sequence>
<organism evidence="1 2">
    <name type="scientific">Sphingomonas agrestis</name>
    <dbReference type="NCBI Taxonomy" id="3080540"/>
    <lineage>
        <taxon>Bacteria</taxon>
        <taxon>Pseudomonadati</taxon>
        <taxon>Pseudomonadota</taxon>
        <taxon>Alphaproteobacteria</taxon>
        <taxon>Sphingomonadales</taxon>
        <taxon>Sphingomonadaceae</taxon>
        <taxon>Sphingomonas</taxon>
    </lineage>
</organism>
<evidence type="ECO:0000313" key="2">
    <source>
        <dbReference type="Proteomes" id="UP001273531"/>
    </source>
</evidence>
<dbReference type="EMBL" id="JAWJEJ010000002">
    <property type="protein sequence ID" value="MDV3459217.1"/>
    <property type="molecule type" value="Genomic_DNA"/>
</dbReference>